<comment type="caution">
    <text evidence="2">The sequence shown here is derived from an EMBL/GenBank/DDBJ whole genome shotgun (WGS) entry which is preliminary data.</text>
</comment>
<dbReference type="AlphaFoldDB" id="A0A1J4Q694"/>
<dbReference type="GO" id="GO:0016747">
    <property type="term" value="F:acyltransferase activity, transferring groups other than amino-acyl groups"/>
    <property type="evidence" value="ECO:0007669"/>
    <property type="project" value="InterPro"/>
</dbReference>
<feature type="domain" description="N-acetyltransferase" evidence="1">
    <location>
        <begin position="462"/>
        <end position="610"/>
    </location>
</feature>
<sequence>MAAPTTEGSDRETGETLLTLHRSGRLAAEYPRVRGLLAGCSEAELRRAGNLLSRLRPEDVRQAHPGVPVVSVAVTGHGTLAPLVPALTAELARHGLLLRPHLADYDSYVFDLSDPGSTLRRFDADVVLCVLDPAVVLDELPVPWTPEDVERAWDEKLGLLTGLVTRYRSTGRGTLVLNTVPLPALLPAQLLEHRSRARLGAVWRQANSRLLELAQSHPGLVVLDLDPLVAEGIAVTDERLSQYAKVHLAPPLLARYAREVGHLARHLAGRTKKALLLDLDGTLWNGTLGEDGFDVLQGDHSEPFRFLQRVVRQLGSQGVLLGVVSKNDVEPVRAVLREHPRMVLREEDLVTVVANWRPKHENIAELAGTLNLGTDSFVFMDDTPAECGLVEAELPGVTVLRAGAEPAHHVATLLRDGWFDTLVLTTEDRARVEKYQQEVERRDFLQQSASVEEYLRLLGVRVRLSPVAPSEVARVSQLSLRTNQFNMTLSRLQPADVARLVAGPATSVLVVHAADRFGDNGLVGAVFLRRAADVVHIDGFLLSCRVFSRGIEQACLGAILRHARAAGATAVVGEHRRGPKNGAVRDLYPRHGFRQVTDDGTTTVFRHDLDSEDPLPVPAHLQFTDQCGGDTP</sequence>
<dbReference type="NCBIfam" id="TIGR01681">
    <property type="entry name" value="HAD-SF-IIIC"/>
    <property type="match status" value="1"/>
</dbReference>
<dbReference type="InterPro" id="IPR036412">
    <property type="entry name" value="HAD-like_sf"/>
</dbReference>
<reference evidence="2" key="1">
    <citation type="submission" date="2016-10" db="EMBL/GenBank/DDBJ databases">
        <title>Genome sequence of Streptomyces malaysiense MUSC 136.</title>
        <authorList>
            <person name="Lee L.-H."/>
            <person name="Ser H.-L."/>
        </authorList>
    </citation>
    <scope>NUCLEOTIDE SEQUENCE [LARGE SCALE GENOMIC DNA]</scope>
    <source>
        <strain evidence="2">MUSC 136</strain>
    </source>
</reference>
<dbReference type="InterPro" id="IPR016181">
    <property type="entry name" value="Acyl_CoA_acyltransferase"/>
</dbReference>
<dbReference type="EMBL" id="LBDA02000008">
    <property type="protein sequence ID" value="OIK28715.1"/>
    <property type="molecule type" value="Genomic_DNA"/>
</dbReference>
<dbReference type="InterPro" id="IPR010033">
    <property type="entry name" value="HAD_SF_ppase_IIIC"/>
</dbReference>
<dbReference type="OrthoDB" id="323926at2"/>
<dbReference type="Gene3D" id="3.40.630.30">
    <property type="match status" value="1"/>
</dbReference>
<dbReference type="Gene3D" id="3.40.50.1110">
    <property type="entry name" value="SGNH hydrolase"/>
    <property type="match status" value="1"/>
</dbReference>
<name>A0A1J4Q694_9ACTN</name>
<organism evidence="2 3">
    <name type="scientific">Streptomyces malaysiense</name>
    <dbReference type="NCBI Taxonomy" id="1428626"/>
    <lineage>
        <taxon>Bacteria</taxon>
        <taxon>Bacillati</taxon>
        <taxon>Actinomycetota</taxon>
        <taxon>Actinomycetes</taxon>
        <taxon>Kitasatosporales</taxon>
        <taxon>Streptomycetaceae</taxon>
        <taxon>Streptomyces</taxon>
    </lineage>
</organism>
<dbReference type="NCBIfam" id="TIGR01686">
    <property type="entry name" value="FkbH"/>
    <property type="match status" value="1"/>
</dbReference>
<dbReference type="InterPro" id="IPR036514">
    <property type="entry name" value="SGNH_hydro_sf"/>
</dbReference>
<evidence type="ECO:0000259" key="1">
    <source>
        <dbReference type="PROSITE" id="PS51186"/>
    </source>
</evidence>
<dbReference type="SUPFAM" id="SSF55729">
    <property type="entry name" value="Acyl-CoA N-acyltransferases (Nat)"/>
    <property type="match status" value="1"/>
</dbReference>
<dbReference type="SUPFAM" id="SSF56784">
    <property type="entry name" value="HAD-like"/>
    <property type="match status" value="1"/>
</dbReference>
<evidence type="ECO:0000313" key="2">
    <source>
        <dbReference type="EMBL" id="OIK28715.1"/>
    </source>
</evidence>
<keyword evidence="3" id="KW-1185">Reference proteome</keyword>
<evidence type="ECO:0000313" key="3">
    <source>
        <dbReference type="Proteomes" id="UP000034838"/>
    </source>
</evidence>
<dbReference type="Proteomes" id="UP000034838">
    <property type="component" value="Unassembled WGS sequence"/>
</dbReference>
<gene>
    <name evidence="2" type="ORF">VT52_005010</name>
</gene>
<proteinExistence type="predicted"/>
<dbReference type="InterPro" id="IPR023214">
    <property type="entry name" value="HAD_sf"/>
</dbReference>
<dbReference type="InterPro" id="IPR000182">
    <property type="entry name" value="GNAT_dom"/>
</dbReference>
<accession>A0A1J4Q694</accession>
<protein>
    <submittedName>
        <fullName evidence="2">Methoxymalonyl-ACP biosynthesis protein FkbH</fullName>
    </submittedName>
</protein>
<dbReference type="PROSITE" id="PS51186">
    <property type="entry name" value="GNAT"/>
    <property type="match status" value="1"/>
</dbReference>
<dbReference type="RefSeq" id="WP_071387399.1">
    <property type="nucleotide sequence ID" value="NZ_LBDA02000008.1"/>
</dbReference>
<dbReference type="Gene3D" id="3.40.50.1000">
    <property type="entry name" value="HAD superfamily/HAD-like"/>
    <property type="match status" value="1"/>
</dbReference>
<dbReference type="InterPro" id="IPR010037">
    <property type="entry name" value="FkbH_domain"/>
</dbReference>